<dbReference type="RefSeq" id="WP_068882209.1">
    <property type="nucleotide sequence ID" value="NZ_LNTU01000023.1"/>
</dbReference>
<dbReference type="SMART" id="SM00345">
    <property type="entry name" value="HTH_GNTR"/>
    <property type="match status" value="1"/>
</dbReference>
<dbReference type="AlphaFoldDB" id="A0A135HTY8"/>
<dbReference type="NCBIfam" id="TIGR02018">
    <property type="entry name" value="his_ut_repres"/>
    <property type="match status" value="1"/>
</dbReference>
<evidence type="ECO:0000256" key="5">
    <source>
        <dbReference type="SAM" id="MobiDB-lite"/>
    </source>
</evidence>
<proteinExistence type="predicted"/>
<evidence type="ECO:0000313" key="8">
    <source>
        <dbReference type="Proteomes" id="UP000070107"/>
    </source>
</evidence>
<evidence type="ECO:0000256" key="2">
    <source>
        <dbReference type="ARBA" id="ARBA00023125"/>
    </source>
</evidence>
<feature type="region of interest" description="Disordered" evidence="5">
    <location>
        <begin position="1"/>
        <end position="20"/>
    </location>
</feature>
<evidence type="ECO:0000259" key="6">
    <source>
        <dbReference type="PROSITE" id="PS50949"/>
    </source>
</evidence>
<dbReference type="InterPro" id="IPR036388">
    <property type="entry name" value="WH-like_DNA-bd_sf"/>
</dbReference>
<dbReference type="FunFam" id="1.10.10.10:FF:000079">
    <property type="entry name" value="GntR family transcriptional regulator"/>
    <property type="match status" value="1"/>
</dbReference>
<dbReference type="InterPro" id="IPR011663">
    <property type="entry name" value="UTRA"/>
</dbReference>
<protein>
    <recommendedName>
        <fullName evidence="4">Histidine utilization repressor</fullName>
    </recommendedName>
</protein>
<reference evidence="7 8" key="1">
    <citation type="submission" date="2015-11" db="EMBL/GenBank/DDBJ databases">
        <title>Draft genome sequence of Paramesorhizobium deserti A-3-E, a strain highly resistant to diverse beta-lactam antibiotics.</title>
        <authorList>
            <person name="Lv R."/>
            <person name="Yang X."/>
            <person name="Fang N."/>
            <person name="Guo J."/>
            <person name="Luo X."/>
            <person name="Peng F."/>
            <person name="Yang R."/>
            <person name="Cui Y."/>
            <person name="Fang C."/>
            <person name="Song Y."/>
        </authorList>
    </citation>
    <scope>NUCLEOTIDE SEQUENCE [LARGE SCALE GENOMIC DNA]</scope>
    <source>
        <strain evidence="7 8">A-3-E</strain>
    </source>
</reference>
<accession>A0A135HTY8</accession>
<dbReference type="GO" id="GO:0045892">
    <property type="term" value="P:negative regulation of DNA-templated transcription"/>
    <property type="evidence" value="ECO:0007669"/>
    <property type="project" value="UniProtKB-UniRule"/>
</dbReference>
<evidence type="ECO:0000256" key="1">
    <source>
        <dbReference type="ARBA" id="ARBA00023015"/>
    </source>
</evidence>
<keyword evidence="3" id="KW-0804">Transcription</keyword>
<gene>
    <name evidence="7" type="ORF">ATN84_11340</name>
</gene>
<dbReference type="InterPro" id="IPR000524">
    <property type="entry name" value="Tscrpt_reg_HTH_GntR"/>
</dbReference>
<dbReference type="Proteomes" id="UP000070107">
    <property type="component" value="Unassembled WGS sequence"/>
</dbReference>
<feature type="domain" description="HTH gntR-type" evidence="6">
    <location>
        <begin position="19"/>
        <end position="87"/>
    </location>
</feature>
<dbReference type="OrthoDB" id="9808698at2"/>
<name>A0A135HTY8_9HYPH</name>
<dbReference type="InterPro" id="IPR036390">
    <property type="entry name" value="WH_DNA-bd_sf"/>
</dbReference>
<dbReference type="SUPFAM" id="SSF46785">
    <property type="entry name" value="Winged helix' DNA-binding domain"/>
    <property type="match status" value="1"/>
</dbReference>
<dbReference type="PANTHER" id="PTHR44846">
    <property type="entry name" value="MANNOSYL-D-GLYCERATE TRANSPORT/METABOLISM SYSTEM REPRESSOR MNGR-RELATED"/>
    <property type="match status" value="1"/>
</dbReference>
<dbReference type="PANTHER" id="PTHR44846:SF16">
    <property type="entry name" value="TRANSCRIPTIONAL REGULATOR PHNF-RELATED"/>
    <property type="match status" value="1"/>
</dbReference>
<dbReference type="InterPro" id="IPR010248">
    <property type="entry name" value="His_ut_repres"/>
</dbReference>
<dbReference type="Pfam" id="PF07702">
    <property type="entry name" value="UTRA"/>
    <property type="match status" value="1"/>
</dbReference>
<dbReference type="Gene3D" id="1.10.10.10">
    <property type="entry name" value="Winged helix-like DNA-binding domain superfamily/Winged helix DNA-binding domain"/>
    <property type="match status" value="1"/>
</dbReference>
<evidence type="ECO:0000256" key="3">
    <source>
        <dbReference type="ARBA" id="ARBA00023163"/>
    </source>
</evidence>
<dbReference type="GO" id="GO:0003700">
    <property type="term" value="F:DNA-binding transcription factor activity"/>
    <property type="evidence" value="ECO:0007669"/>
    <property type="project" value="UniProtKB-UniRule"/>
</dbReference>
<keyword evidence="2" id="KW-0238">DNA-binding</keyword>
<evidence type="ECO:0000313" key="7">
    <source>
        <dbReference type="EMBL" id="KXF76638.1"/>
    </source>
</evidence>
<dbReference type="SMART" id="SM00866">
    <property type="entry name" value="UTRA"/>
    <property type="match status" value="1"/>
</dbReference>
<dbReference type="STRING" id="1494590.ATN84_11340"/>
<dbReference type="CDD" id="cd07377">
    <property type="entry name" value="WHTH_GntR"/>
    <property type="match status" value="1"/>
</dbReference>
<organism evidence="7 8">
    <name type="scientific">Paramesorhizobium deserti</name>
    <dbReference type="NCBI Taxonomy" id="1494590"/>
    <lineage>
        <taxon>Bacteria</taxon>
        <taxon>Pseudomonadati</taxon>
        <taxon>Pseudomonadota</taxon>
        <taxon>Alphaproteobacteria</taxon>
        <taxon>Hyphomicrobiales</taxon>
        <taxon>Phyllobacteriaceae</taxon>
        <taxon>Paramesorhizobium</taxon>
    </lineage>
</organism>
<dbReference type="InterPro" id="IPR050679">
    <property type="entry name" value="Bact_HTH_transcr_reg"/>
</dbReference>
<dbReference type="EMBL" id="LNTU01000023">
    <property type="protein sequence ID" value="KXF76638.1"/>
    <property type="molecule type" value="Genomic_DNA"/>
</dbReference>
<comment type="caution">
    <text evidence="7">The sequence shown here is derived from an EMBL/GenBank/DDBJ whole genome shotgun (WGS) entry which is preliminary data.</text>
</comment>
<dbReference type="InterPro" id="IPR028978">
    <property type="entry name" value="Chorismate_lyase_/UTRA_dom_sf"/>
</dbReference>
<sequence length="252" mass="28045">MAQNSNEWSTPEGSETQPASLHQRILGDIEANILSGAWPPGYRIPFEHELTEQYGCSRMTVNKALTQLAKAGLIERKRRSGSFVAHPQSQAAILEIHDIREEVKQLGLPYRYELVKARKRKAVASDRKRLDVAADVSLLDLSCRHFAGPRPFCLEERIINLSAVPEADGEDFRAVAPGPWLLDRVPWSNAEHSIRAVAADRETADALAIREASPCLVIERRTWNAGQPITHVRLTYSGDNHALVARFTPAQG</sequence>
<evidence type="ECO:0000256" key="4">
    <source>
        <dbReference type="NCBIfam" id="TIGR02018"/>
    </source>
</evidence>
<dbReference type="Gene3D" id="3.40.1410.10">
    <property type="entry name" value="Chorismate lyase-like"/>
    <property type="match status" value="1"/>
</dbReference>
<dbReference type="GO" id="GO:0003677">
    <property type="term" value="F:DNA binding"/>
    <property type="evidence" value="ECO:0007669"/>
    <property type="project" value="UniProtKB-UniRule"/>
</dbReference>
<dbReference type="PROSITE" id="PS50949">
    <property type="entry name" value="HTH_GNTR"/>
    <property type="match status" value="1"/>
</dbReference>
<dbReference type="SUPFAM" id="SSF64288">
    <property type="entry name" value="Chorismate lyase-like"/>
    <property type="match status" value="1"/>
</dbReference>
<keyword evidence="8" id="KW-1185">Reference proteome</keyword>
<dbReference type="Pfam" id="PF00392">
    <property type="entry name" value="GntR"/>
    <property type="match status" value="1"/>
</dbReference>
<keyword evidence="1" id="KW-0805">Transcription regulation</keyword>
<dbReference type="PRINTS" id="PR00035">
    <property type="entry name" value="HTHGNTR"/>
</dbReference>
<dbReference type="GO" id="GO:0006547">
    <property type="term" value="P:L-histidine metabolic process"/>
    <property type="evidence" value="ECO:0007669"/>
    <property type="project" value="UniProtKB-UniRule"/>
</dbReference>